<dbReference type="Gene3D" id="3.40.50.150">
    <property type="entry name" value="Vaccinia Virus protein VP39"/>
    <property type="match status" value="1"/>
</dbReference>
<reference evidence="5" key="1">
    <citation type="submission" date="2023-02" db="EMBL/GenBank/DDBJ databases">
        <title>Genome of toxic invasive species Heracleum sosnowskyi carries increased number of genes despite the absence of recent whole-genome duplications.</title>
        <authorList>
            <person name="Schelkunov M."/>
            <person name="Shtratnikova V."/>
            <person name="Makarenko M."/>
            <person name="Klepikova A."/>
            <person name="Omelchenko D."/>
            <person name="Novikova G."/>
            <person name="Obukhova E."/>
            <person name="Bogdanov V."/>
            <person name="Penin A."/>
            <person name="Logacheva M."/>
        </authorList>
    </citation>
    <scope>NUCLEOTIDE SEQUENCE</scope>
    <source>
        <strain evidence="5">Hsosn_3</strain>
        <tissue evidence="5">Leaf</tissue>
    </source>
</reference>
<accession>A0AAD8HJ35</accession>
<dbReference type="GO" id="GO:0032259">
    <property type="term" value="P:methylation"/>
    <property type="evidence" value="ECO:0007669"/>
    <property type="project" value="UniProtKB-KW"/>
</dbReference>
<evidence type="ECO:0000256" key="1">
    <source>
        <dbReference type="ARBA" id="ARBA00022603"/>
    </source>
</evidence>
<dbReference type="CDD" id="cd02440">
    <property type="entry name" value="AdoMet_MTases"/>
    <property type="match status" value="1"/>
</dbReference>
<dbReference type="EMBL" id="JAUIZM010000009">
    <property type="protein sequence ID" value="KAK1367214.1"/>
    <property type="molecule type" value="Genomic_DNA"/>
</dbReference>
<dbReference type="Pfam" id="PF05175">
    <property type="entry name" value="MTS"/>
    <property type="match status" value="1"/>
</dbReference>
<dbReference type="InterPro" id="IPR007848">
    <property type="entry name" value="Small_mtfrase_dom"/>
</dbReference>
<evidence type="ECO:0000313" key="6">
    <source>
        <dbReference type="Proteomes" id="UP001237642"/>
    </source>
</evidence>
<dbReference type="InterPro" id="IPR052663">
    <property type="entry name" value="RF_glutamine_MTase_cyano"/>
</dbReference>
<organism evidence="5 6">
    <name type="scientific">Heracleum sosnowskyi</name>
    <dbReference type="NCBI Taxonomy" id="360622"/>
    <lineage>
        <taxon>Eukaryota</taxon>
        <taxon>Viridiplantae</taxon>
        <taxon>Streptophyta</taxon>
        <taxon>Embryophyta</taxon>
        <taxon>Tracheophyta</taxon>
        <taxon>Spermatophyta</taxon>
        <taxon>Magnoliopsida</taxon>
        <taxon>eudicotyledons</taxon>
        <taxon>Gunneridae</taxon>
        <taxon>Pentapetalae</taxon>
        <taxon>asterids</taxon>
        <taxon>campanulids</taxon>
        <taxon>Apiales</taxon>
        <taxon>Apiaceae</taxon>
        <taxon>Apioideae</taxon>
        <taxon>apioid superclade</taxon>
        <taxon>Tordylieae</taxon>
        <taxon>Tordyliinae</taxon>
        <taxon>Heracleum</taxon>
    </lineage>
</organism>
<protein>
    <submittedName>
        <fullName evidence="5">MTS domain-containing protein</fullName>
    </submittedName>
</protein>
<dbReference type="InterPro" id="IPR004556">
    <property type="entry name" value="HemK-like"/>
</dbReference>
<dbReference type="GO" id="GO:0008276">
    <property type="term" value="F:protein methyltransferase activity"/>
    <property type="evidence" value="ECO:0007669"/>
    <property type="project" value="InterPro"/>
</dbReference>
<dbReference type="PANTHER" id="PTHR47441">
    <property type="match status" value="1"/>
</dbReference>
<dbReference type="GO" id="GO:0003676">
    <property type="term" value="F:nucleic acid binding"/>
    <property type="evidence" value="ECO:0007669"/>
    <property type="project" value="InterPro"/>
</dbReference>
<dbReference type="SUPFAM" id="SSF53335">
    <property type="entry name" value="S-adenosyl-L-methionine-dependent methyltransferases"/>
    <property type="match status" value="1"/>
</dbReference>
<keyword evidence="6" id="KW-1185">Reference proteome</keyword>
<dbReference type="Proteomes" id="UP001237642">
    <property type="component" value="Unassembled WGS sequence"/>
</dbReference>
<sequence length="390" mass="43456">MKLSLSRPSSLASIITPIFTKSKIHTRPISYSFISTRPTSLKPKTPLFLKPPTFSTTISELQKWQHWAKTLASSIGSTFLDFDNGPTSENLKREIIWLLEDVLENPKSNFIKNGDFSTNEDVLENPKSRFIKNVDFSTNGDVLVKLRVELEDLYVLWKQRVEERRPFQYIVGCEHWRDLVLSVEEGVLIPRPETEKIVDLVSDLVEGNEMLKEGLWADLGTGSGALAIGIGRVLGSNGRVIASDLSHIAVQVASFNVQRYNLQHKVEIRQGSWFEPLKEAEGELAGLVSNPPYIPSDQISGLQAEVGKHEPRLALDGGEDGMGDLLHLCTGAASMLRPGGYFAFETNGEDQCKFLLNYMETKTKGVFCDLKVISDFAAGVNLKKILTFLI</sequence>
<evidence type="ECO:0000256" key="3">
    <source>
        <dbReference type="ARBA" id="ARBA00022691"/>
    </source>
</evidence>
<dbReference type="AlphaFoldDB" id="A0AAD8HJ35"/>
<evidence type="ECO:0000259" key="4">
    <source>
        <dbReference type="Pfam" id="PF05175"/>
    </source>
</evidence>
<evidence type="ECO:0000313" key="5">
    <source>
        <dbReference type="EMBL" id="KAK1367214.1"/>
    </source>
</evidence>
<dbReference type="PANTHER" id="PTHR47441:SF3">
    <property type="entry name" value="RELEASE FACTOR GLUTAMINE METHYLTRANSFERASE"/>
    <property type="match status" value="1"/>
</dbReference>
<gene>
    <name evidence="5" type="ORF">POM88_042775</name>
</gene>
<name>A0AAD8HJ35_9APIA</name>
<dbReference type="InterPro" id="IPR029063">
    <property type="entry name" value="SAM-dependent_MTases_sf"/>
</dbReference>
<dbReference type="NCBIfam" id="TIGR00536">
    <property type="entry name" value="hemK_fam"/>
    <property type="match status" value="1"/>
</dbReference>
<evidence type="ECO:0000256" key="2">
    <source>
        <dbReference type="ARBA" id="ARBA00022679"/>
    </source>
</evidence>
<comment type="caution">
    <text evidence="5">The sequence shown here is derived from an EMBL/GenBank/DDBJ whole genome shotgun (WGS) entry which is preliminary data.</text>
</comment>
<proteinExistence type="predicted"/>
<keyword evidence="2" id="KW-0808">Transferase</keyword>
<keyword evidence="1" id="KW-0489">Methyltransferase</keyword>
<reference evidence="5" key="2">
    <citation type="submission" date="2023-05" db="EMBL/GenBank/DDBJ databases">
        <authorList>
            <person name="Schelkunov M.I."/>
        </authorList>
    </citation>
    <scope>NUCLEOTIDE SEQUENCE</scope>
    <source>
        <strain evidence="5">Hsosn_3</strain>
        <tissue evidence="5">Leaf</tissue>
    </source>
</reference>
<dbReference type="InterPro" id="IPR002052">
    <property type="entry name" value="DNA_methylase_N6_adenine_CS"/>
</dbReference>
<dbReference type="PROSITE" id="PS00092">
    <property type="entry name" value="N6_MTASE"/>
    <property type="match status" value="1"/>
</dbReference>
<feature type="domain" description="Methyltransferase small" evidence="4">
    <location>
        <begin position="212"/>
        <end position="294"/>
    </location>
</feature>
<dbReference type="GO" id="GO:0008757">
    <property type="term" value="F:S-adenosylmethionine-dependent methyltransferase activity"/>
    <property type="evidence" value="ECO:0007669"/>
    <property type="project" value="UniProtKB-ARBA"/>
</dbReference>
<keyword evidence="3" id="KW-0949">S-adenosyl-L-methionine</keyword>